<sequence length="770" mass="87678">MISYWRMVEDGICEIEPGLFSRTIRFSDINYQTARRDDQIDIFSRYCEFLNWLSSSIHLQINLINRRIDKDSFKEQMFLKYQGERLDEYRKEINTMLSEKALEGQNSILREKYMTVTTAASSYETSIPALARLETDILGHLKSLGCDAGTLSGAERLELLHETFRPDDRFTFSYGDLLGSGLTTKSFIAPSYFEFPDNKPYFQFGDYYGQVVFLRDYPTEQSDQFVTKLTDLPIDMNVSVHITNVDQGQALEYVRRQIAFMEMEATEKQSAANQGGRNPELALPMETRRSYEEAVKLLAQLEEQNQKMFKVNVLVFTYAEDLDTLQDNISQIMAVAREQNMKFDVLRMEQRKALNSVLPLGKNWLSIERTLTTSSTAIFVPFTTQELYQPGGIYYGLNAMSHNLIFFNRLSMDVGSGMILGTPGSGKSMGAKGEISNVLLRDPNSEVIVLDPEREYAPLADGFDGEVIRIGGGSKSCINPMDINMDYSDDEQPLALKSELVLTLCELLIGGKYGLSGGQRSLIGRACSICYRKYFQHPCPENIPTLRDFYEVLKKQPEPDAANIVLELEIYIEGNLSIFADHTNVDTNKRFLVYDIRDLGKQLRTFGMVVVMDQIWNRITRNRAIGRHTWLYIDEMQLLFSNEFSANYFFELWSRSRKWGAIPTGITQNVETLLLSDLARRMLSNSRFILMFNQATSDRVELANLLNISNRQLDYVTNADSGQGLLFAGKSIVPFINNVPKNTKLYQMMTTKLEEVAPSSGKSESSSPEG</sequence>
<gene>
    <name evidence="2" type="ORF">PND83_20790</name>
</gene>
<proteinExistence type="predicted"/>
<dbReference type="Gene3D" id="1.10.8.730">
    <property type="match status" value="1"/>
</dbReference>
<accession>A0AAW6C749</accession>
<name>A0AAW6C749_FLAPL</name>
<dbReference type="EMBL" id="JAQLWO010000033">
    <property type="protein sequence ID" value="MDB7908426.1"/>
    <property type="molecule type" value="Genomic_DNA"/>
</dbReference>
<dbReference type="Proteomes" id="UP001211006">
    <property type="component" value="Unassembled WGS sequence"/>
</dbReference>
<protein>
    <submittedName>
        <fullName evidence="2">DUF87 domain-containing protein</fullName>
    </submittedName>
</protein>
<dbReference type="RefSeq" id="WP_271908656.1">
    <property type="nucleotide sequence ID" value="NZ_JAQLWN010000029.1"/>
</dbReference>
<dbReference type="InterPro" id="IPR051162">
    <property type="entry name" value="T4SS_component"/>
</dbReference>
<dbReference type="PANTHER" id="PTHR30121">
    <property type="entry name" value="UNCHARACTERIZED PROTEIN YJGR-RELATED"/>
    <property type="match status" value="1"/>
</dbReference>
<comment type="caution">
    <text evidence="2">The sequence shown here is derived from an EMBL/GenBank/DDBJ whole genome shotgun (WGS) entry which is preliminary data.</text>
</comment>
<dbReference type="PANTHER" id="PTHR30121:SF6">
    <property type="entry name" value="SLR6007 PROTEIN"/>
    <property type="match status" value="1"/>
</dbReference>
<feature type="domain" description="TraG P-loop" evidence="1">
    <location>
        <begin position="418"/>
        <end position="717"/>
    </location>
</feature>
<evidence type="ECO:0000313" key="3">
    <source>
        <dbReference type="Proteomes" id="UP001211006"/>
    </source>
</evidence>
<evidence type="ECO:0000313" key="2">
    <source>
        <dbReference type="EMBL" id="MDB7908426.1"/>
    </source>
</evidence>
<dbReference type="AlphaFoldDB" id="A0AAW6C749"/>
<evidence type="ECO:0000259" key="1">
    <source>
        <dbReference type="Pfam" id="PF19044"/>
    </source>
</evidence>
<dbReference type="Gene3D" id="3.40.50.300">
    <property type="entry name" value="P-loop containing nucleotide triphosphate hydrolases"/>
    <property type="match status" value="1"/>
</dbReference>
<organism evidence="2 3">
    <name type="scientific">Flavonifractor plautii</name>
    <name type="common">Fusobacterium plautii</name>
    <dbReference type="NCBI Taxonomy" id="292800"/>
    <lineage>
        <taxon>Bacteria</taxon>
        <taxon>Bacillati</taxon>
        <taxon>Bacillota</taxon>
        <taxon>Clostridia</taxon>
        <taxon>Eubacteriales</taxon>
        <taxon>Oscillospiraceae</taxon>
        <taxon>Flavonifractor</taxon>
    </lineage>
</organism>
<dbReference type="InterPro" id="IPR027417">
    <property type="entry name" value="P-loop_NTPase"/>
</dbReference>
<dbReference type="InterPro" id="IPR043964">
    <property type="entry name" value="P-loop_TraG"/>
</dbReference>
<dbReference type="Pfam" id="PF19044">
    <property type="entry name" value="P-loop_TraG"/>
    <property type="match status" value="1"/>
</dbReference>
<reference evidence="2" key="1">
    <citation type="submission" date="2023-01" db="EMBL/GenBank/DDBJ databases">
        <title>Human gut microbiome strain richness.</title>
        <authorList>
            <person name="Chen-Liaw A."/>
        </authorList>
    </citation>
    <scope>NUCLEOTIDE SEQUENCE</scope>
    <source>
        <strain evidence="2">2225st1_A6_2225SCRN_200828</strain>
    </source>
</reference>
<dbReference type="NCBIfam" id="NF045971">
    <property type="entry name" value="conju_CD1110"/>
    <property type="match status" value="1"/>
</dbReference>
<dbReference type="SUPFAM" id="SSF52540">
    <property type="entry name" value="P-loop containing nucleoside triphosphate hydrolases"/>
    <property type="match status" value="1"/>
</dbReference>